<dbReference type="STRING" id="262209.AWH69_00170"/>
<dbReference type="AlphaFoldDB" id="A0A176QEZ0"/>
<reference evidence="1 2" key="1">
    <citation type="submission" date="2016-01" db="EMBL/GenBank/DDBJ databases">
        <title>Janibacter melonis strain CD11_4 genome sequencing and assembly.</title>
        <authorList>
            <person name="Nair G.R."/>
            <person name="Kaur G."/>
            <person name="Chander A.M."/>
            <person name="Mayilraj S."/>
        </authorList>
    </citation>
    <scope>NUCLEOTIDE SEQUENCE [LARGE SCALE GENOMIC DNA]</scope>
    <source>
        <strain evidence="1 2">CD11-4</strain>
    </source>
</reference>
<protein>
    <submittedName>
        <fullName evidence="1">Uncharacterized protein</fullName>
    </submittedName>
</protein>
<evidence type="ECO:0000313" key="1">
    <source>
        <dbReference type="EMBL" id="OAB88273.1"/>
    </source>
</evidence>
<sequence length="150" mass="15864">MSELDWSTTQGLAAIKEHLAGEIDGWREPVTFAVALSPATSDPEWEIGHLNPVGGRHGLAAVVLATVIGHDGSTATVPLTTAHLDAAITSLEPAQACTEVEHPNLADWRRVRAELEGNPGREVVAVFVADLADPVTSEADGEMRAALERD</sequence>
<proteinExistence type="predicted"/>
<dbReference type="Proteomes" id="UP000076976">
    <property type="component" value="Unassembled WGS sequence"/>
</dbReference>
<name>A0A176QEZ0_9MICO</name>
<evidence type="ECO:0000313" key="2">
    <source>
        <dbReference type="Proteomes" id="UP000076976"/>
    </source>
</evidence>
<dbReference type="EMBL" id="LQZG01000001">
    <property type="protein sequence ID" value="OAB88273.1"/>
    <property type="molecule type" value="Genomic_DNA"/>
</dbReference>
<accession>A0A176QEZ0</accession>
<gene>
    <name evidence="1" type="ORF">AWH69_00170</name>
</gene>
<organism evidence="1 2">
    <name type="scientific">Janibacter melonis</name>
    <dbReference type="NCBI Taxonomy" id="262209"/>
    <lineage>
        <taxon>Bacteria</taxon>
        <taxon>Bacillati</taxon>
        <taxon>Actinomycetota</taxon>
        <taxon>Actinomycetes</taxon>
        <taxon>Micrococcales</taxon>
        <taxon>Intrasporangiaceae</taxon>
        <taxon>Janibacter</taxon>
    </lineage>
</organism>
<comment type="caution">
    <text evidence="1">The sequence shown here is derived from an EMBL/GenBank/DDBJ whole genome shotgun (WGS) entry which is preliminary data.</text>
</comment>
<dbReference type="RefSeq" id="WP_068269734.1">
    <property type="nucleotide sequence ID" value="NZ_LQZG01000001.1"/>
</dbReference>
<keyword evidence="2" id="KW-1185">Reference proteome</keyword>